<evidence type="ECO:0000313" key="2">
    <source>
        <dbReference type="Proteomes" id="UP000268623"/>
    </source>
</evidence>
<dbReference type="EMBL" id="QWDD01000001">
    <property type="protein sequence ID" value="RNJ49793.1"/>
    <property type="molecule type" value="Genomic_DNA"/>
</dbReference>
<organism evidence="1 2">
    <name type="scientific">Methylocystis hirsuta</name>
    <dbReference type="NCBI Taxonomy" id="369798"/>
    <lineage>
        <taxon>Bacteria</taxon>
        <taxon>Pseudomonadati</taxon>
        <taxon>Pseudomonadota</taxon>
        <taxon>Alphaproteobacteria</taxon>
        <taxon>Hyphomicrobiales</taxon>
        <taxon>Methylocystaceae</taxon>
        <taxon>Methylocystis</taxon>
    </lineage>
</organism>
<gene>
    <name evidence="1" type="ORF">D1O30_09500</name>
</gene>
<dbReference type="Proteomes" id="UP000268623">
    <property type="component" value="Unassembled WGS sequence"/>
</dbReference>
<sequence length="65" mass="7558">MIIILKQYIVNLLQRNIMALRRLRRRFSFWRACDGGAPLVDRPRLGNQAGAFALVFDIGPRRQFA</sequence>
<protein>
    <submittedName>
        <fullName evidence="1">Uncharacterized protein</fullName>
    </submittedName>
</protein>
<keyword evidence="2" id="KW-1185">Reference proteome</keyword>
<proteinExistence type="predicted"/>
<accession>A0A3M9XNE2</accession>
<dbReference type="AlphaFoldDB" id="A0A3M9XNE2"/>
<name>A0A3M9XNE2_9HYPH</name>
<reference evidence="1 2" key="1">
    <citation type="submission" date="2018-08" db="EMBL/GenBank/DDBJ databases">
        <title>Genome sequence of Methylocystis hirsuta CSC1, a methanotroph able to accumulate PHAs.</title>
        <authorList>
            <person name="Bordel S."/>
            <person name="Rodriguez E."/>
            <person name="Gancedo J."/>
            <person name="Munoz R."/>
        </authorList>
    </citation>
    <scope>NUCLEOTIDE SEQUENCE [LARGE SCALE GENOMIC DNA]</scope>
    <source>
        <strain evidence="1 2">CSC1</strain>
    </source>
</reference>
<evidence type="ECO:0000313" key="1">
    <source>
        <dbReference type="EMBL" id="RNJ49793.1"/>
    </source>
</evidence>
<comment type="caution">
    <text evidence="1">The sequence shown here is derived from an EMBL/GenBank/DDBJ whole genome shotgun (WGS) entry which is preliminary data.</text>
</comment>